<dbReference type="EMBL" id="JACCFM010000001">
    <property type="protein sequence ID" value="NYJ18219.1"/>
    <property type="molecule type" value="Genomic_DNA"/>
</dbReference>
<evidence type="ECO:0000313" key="7">
    <source>
        <dbReference type="Proteomes" id="UP000537260"/>
    </source>
</evidence>
<keyword evidence="7" id="KW-1185">Reference proteome</keyword>
<keyword evidence="1" id="KW-0547">Nucleotide-binding</keyword>
<evidence type="ECO:0000256" key="1">
    <source>
        <dbReference type="ARBA" id="ARBA00022741"/>
    </source>
</evidence>
<dbReference type="InterPro" id="IPR014016">
    <property type="entry name" value="UvrD-like_ATP-bd"/>
</dbReference>
<evidence type="ECO:0000256" key="2">
    <source>
        <dbReference type="ARBA" id="ARBA00022801"/>
    </source>
</evidence>
<dbReference type="SUPFAM" id="SSF52540">
    <property type="entry name" value="P-loop containing nucleoside triphosphate hydrolases"/>
    <property type="match status" value="1"/>
</dbReference>
<dbReference type="AlphaFoldDB" id="A0A7Z0EAW9"/>
<feature type="domain" description="UvrD-like helicase ATP-binding" evidence="5">
    <location>
        <begin position="228"/>
        <end position="274"/>
    </location>
</feature>
<proteinExistence type="predicted"/>
<keyword evidence="3" id="KW-0347">Helicase</keyword>
<comment type="caution">
    <text evidence="6">The sequence shown here is derived from an EMBL/GenBank/DDBJ whole genome shotgun (WGS) entry which is preliminary data.</text>
</comment>
<dbReference type="Pfam" id="PF00580">
    <property type="entry name" value="UvrD-helicase"/>
    <property type="match status" value="1"/>
</dbReference>
<evidence type="ECO:0000256" key="4">
    <source>
        <dbReference type="ARBA" id="ARBA00022840"/>
    </source>
</evidence>
<reference evidence="6 7" key="1">
    <citation type="submission" date="2020-07" db="EMBL/GenBank/DDBJ databases">
        <title>Sequencing the genomes of 1000 actinobacteria strains.</title>
        <authorList>
            <person name="Klenk H.-P."/>
        </authorList>
    </citation>
    <scope>NUCLEOTIDE SEQUENCE [LARGE SCALE GENOMIC DNA]</scope>
    <source>
        <strain evidence="6 7">LI1</strain>
    </source>
</reference>
<dbReference type="Proteomes" id="UP000537260">
    <property type="component" value="Unassembled WGS sequence"/>
</dbReference>
<keyword evidence="4" id="KW-0067">ATP-binding</keyword>
<evidence type="ECO:0000256" key="3">
    <source>
        <dbReference type="ARBA" id="ARBA00022806"/>
    </source>
</evidence>
<dbReference type="InterPro" id="IPR027417">
    <property type="entry name" value="P-loop_NTPase"/>
</dbReference>
<protein>
    <recommendedName>
        <fullName evidence="5">UvrD-like helicase ATP-binding domain-containing protein</fullName>
    </recommendedName>
</protein>
<evidence type="ECO:0000313" key="6">
    <source>
        <dbReference type="EMBL" id="NYJ18219.1"/>
    </source>
</evidence>
<name>A0A7Z0EAW9_9MICO</name>
<dbReference type="GO" id="GO:0016787">
    <property type="term" value="F:hydrolase activity"/>
    <property type="evidence" value="ECO:0007669"/>
    <property type="project" value="UniProtKB-KW"/>
</dbReference>
<organism evidence="6 7">
    <name type="scientific">Glaciibacter psychrotolerans</name>
    <dbReference type="NCBI Taxonomy" id="670054"/>
    <lineage>
        <taxon>Bacteria</taxon>
        <taxon>Bacillati</taxon>
        <taxon>Actinomycetota</taxon>
        <taxon>Actinomycetes</taxon>
        <taxon>Micrococcales</taxon>
        <taxon>Microbacteriaceae</taxon>
        <taxon>Glaciibacter</taxon>
    </lineage>
</organism>
<keyword evidence="2" id="KW-0378">Hydrolase</keyword>
<accession>A0A7Z0EAW9</accession>
<evidence type="ECO:0000259" key="5">
    <source>
        <dbReference type="Pfam" id="PF00580"/>
    </source>
</evidence>
<dbReference type="GO" id="GO:0004386">
    <property type="term" value="F:helicase activity"/>
    <property type="evidence" value="ECO:0007669"/>
    <property type="project" value="UniProtKB-KW"/>
</dbReference>
<dbReference type="RefSeq" id="WP_179577154.1">
    <property type="nucleotide sequence ID" value="NZ_JACCFM010000001.1"/>
</dbReference>
<dbReference type="Gene3D" id="3.40.50.300">
    <property type="entry name" value="P-loop containing nucleotide triphosphate hydrolases"/>
    <property type="match status" value="1"/>
</dbReference>
<dbReference type="GO" id="GO:0005524">
    <property type="term" value="F:ATP binding"/>
    <property type="evidence" value="ECO:0007669"/>
    <property type="project" value="UniProtKB-KW"/>
</dbReference>
<sequence>MSKANISKKIIWAPSHWGKHFSRCAPWSLTLDGAEIILTSDTTFTPSMRAGRASIDAASPRDASLFTASVGAIGEVAVDRGLFWATVEIPHPDRRIRLRGIPNRRATKLARAIRASALIAEFDAAAENVLQWVTDLETAAVEQLSITGWLTREFTEEWATRKAALGFERLLHEPALQSHAESNARVSAARERWQYELADFIAGQNQHLLSVELEANRDFFETVEKSPLTDEQARAVVCFDNRMLVVASAGSGKTSTMVAKAGYALRRNLIPADNVSNDDEAVDEPAIFRRPGS</sequence>
<gene>
    <name evidence="6" type="ORF">HNR05_000010</name>
</gene>